<evidence type="ECO:0000313" key="6">
    <source>
        <dbReference type="Proteomes" id="UP001055108"/>
    </source>
</evidence>
<protein>
    <submittedName>
        <fullName evidence="5">Apulose-4-phosphate transketolase subunit A</fullName>
    </submittedName>
</protein>
<dbReference type="InterPro" id="IPR005474">
    <property type="entry name" value="Transketolase_N"/>
</dbReference>
<dbReference type="EMBL" id="BPQM01000005">
    <property type="protein sequence ID" value="GJD77051.1"/>
    <property type="molecule type" value="Genomic_DNA"/>
</dbReference>
<dbReference type="RefSeq" id="WP_238300652.1">
    <property type="nucleotide sequence ID" value="NZ_BPQM01000005.1"/>
</dbReference>
<comment type="cofactor">
    <cofactor evidence="1">
        <name>thiamine diphosphate</name>
        <dbReference type="ChEBI" id="CHEBI:58937"/>
    </cofactor>
</comment>
<dbReference type="InterPro" id="IPR029061">
    <property type="entry name" value="THDP-binding"/>
</dbReference>
<feature type="domain" description="Transketolase N-terminal" evidence="4">
    <location>
        <begin position="21"/>
        <end position="255"/>
    </location>
</feature>
<comment type="similarity">
    <text evidence="2">Belongs to the transketolase family.</text>
</comment>
<sequence length="283" mass="30413">MSPGRTEAAPHLEPADDSVALAKRLRLHTLRMVYRSKSSHVGSCLSVADILAVLYKDFLNLRPDEPGWVKRDRLVVSKGHAAAAVYAVLAERGFFPIDRLSRYGENGQSLSGHVTHKNNPGVEVSTGSLGHGLSIAAGFALAARRLSSGARAVAVLSDGECDEGSVWEAALFAAHHGLSNLVAVVDYNKIQSFGTVADVLALEPFADKWRAFRWAVHEIDGHDHTALRQALAAAGHAEAPTAIIAHTVKGKGVSFMEDRLLWHYRSPSRDEFEAAVAELEGAA</sequence>
<reference evidence="5" key="1">
    <citation type="journal article" date="2016" name="Front. Microbiol.">
        <title>Genome Sequence of the Piezophilic, Mesophilic Sulfate-Reducing Bacterium Desulfovibrio indicus J2T.</title>
        <authorList>
            <person name="Cao J."/>
            <person name="Maignien L."/>
            <person name="Shao Z."/>
            <person name="Alain K."/>
            <person name="Jebbar M."/>
        </authorList>
    </citation>
    <scope>NUCLEOTIDE SEQUENCE</scope>
    <source>
        <strain evidence="5">NBRC 103626</strain>
    </source>
</reference>
<dbReference type="SUPFAM" id="SSF52518">
    <property type="entry name" value="Thiamin diphosphate-binding fold (THDP-binding)"/>
    <property type="match status" value="1"/>
</dbReference>
<dbReference type="PANTHER" id="PTHR47514:SF1">
    <property type="entry name" value="TRANSKETOLASE N-TERMINAL SECTION-RELATED"/>
    <property type="match status" value="1"/>
</dbReference>
<dbReference type="CDD" id="cd02012">
    <property type="entry name" value="TPP_TK"/>
    <property type="match status" value="1"/>
</dbReference>
<keyword evidence="6" id="KW-1185">Reference proteome</keyword>
<evidence type="ECO:0000259" key="4">
    <source>
        <dbReference type="Pfam" id="PF00456"/>
    </source>
</evidence>
<evidence type="ECO:0000256" key="2">
    <source>
        <dbReference type="ARBA" id="ARBA00007131"/>
    </source>
</evidence>
<dbReference type="Gene3D" id="3.40.50.970">
    <property type="match status" value="1"/>
</dbReference>
<dbReference type="AlphaFoldDB" id="A0AA37HKI4"/>
<proteinExistence type="inferred from homology"/>
<name>A0AA37HKI4_9HYPH</name>
<keyword evidence="3" id="KW-0786">Thiamine pyrophosphate</keyword>
<comment type="caution">
    <text evidence="5">The sequence shown here is derived from an EMBL/GenBank/DDBJ whole genome shotgun (WGS) entry which is preliminary data.</text>
</comment>
<organism evidence="5 6">
    <name type="scientific">Methylobacterium gregans</name>
    <dbReference type="NCBI Taxonomy" id="374424"/>
    <lineage>
        <taxon>Bacteria</taxon>
        <taxon>Pseudomonadati</taxon>
        <taxon>Pseudomonadota</taxon>
        <taxon>Alphaproteobacteria</taxon>
        <taxon>Hyphomicrobiales</taxon>
        <taxon>Methylobacteriaceae</taxon>
        <taxon>Methylobacterium</taxon>
    </lineage>
</organism>
<accession>A0AA37HKI4</accession>
<gene>
    <name evidence="5" type="primary">aptA_1</name>
    <name evidence="5" type="ORF">NBEOAGPD_0253</name>
</gene>
<dbReference type="PANTHER" id="PTHR47514">
    <property type="entry name" value="TRANSKETOLASE N-TERMINAL SECTION-RELATED"/>
    <property type="match status" value="1"/>
</dbReference>
<evidence type="ECO:0000256" key="1">
    <source>
        <dbReference type="ARBA" id="ARBA00001964"/>
    </source>
</evidence>
<reference evidence="5" key="2">
    <citation type="submission" date="2021-08" db="EMBL/GenBank/DDBJ databases">
        <authorList>
            <person name="Tani A."/>
            <person name="Ola A."/>
            <person name="Ogura Y."/>
            <person name="Katsura K."/>
            <person name="Hayashi T."/>
        </authorList>
    </citation>
    <scope>NUCLEOTIDE SEQUENCE</scope>
    <source>
        <strain evidence="5">NBRC 103626</strain>
    </source>
</reference>
<dbReference type="Pfam" id="PF00456">
    <property type="entry name" value="Transketolase_N"/>
    <property type="match status" value="1"/>
</dbReference>
<evidence type="ECO:0000256" key="3">
    <source>
        <dbReference type="ARBA" id="ARBA00023052"/>
    </source>
</evidence>
<dbReference type="Proteomes" id="UP001055108">
    <property type="component" value="Unassembled WGS sequence"/>
</dbReference>
<evidence type="ECO:0000313" key="5">
    <source>
        <dbReference type="EMBL" id="GJD77051.1"/>
    </source>
</evidence>